<evidence type="ECO:0000313" key="1">
    <source>
        <dbReference type="EMBL" id="KKL59003.1"/>
    </source>
</evidence>
<dbReference type="AlphaFoldDB" id="A0A0F9DBB9"/>
<sequence length="57" mass="6540">QPFLDYTRKALRKRFQAEANEWYGPGNTLNEVTSNKGVVPEDVHYDSNYGCICEEEG</sequence>
<feature type="non-terminal residue" evidence="1">
    <location>
        <position position="1"/>
    </location>
</feature>
<gene>
    <name evidence="1" type="ORF">LCGC14_2219740</name>
</gene>
<reference evidence="1" key="1">
    <citation type="journal article" date="2015" name="Nature">
        <title>Complex archaea that bridge the gap between prokaryotes and eukaryotes.</title>
        <authorList>
            <person name="Spang A."/>
            <person name="Saw J.H."/>
            <person name="Jorgensen S.L."/>
            <person name="Zaremba-Niedzwiedzka K."/>
            <person name="Martijn J."/>
            <person name="Lind A.E."/>
            <person name="van Eijk R."/>
            <person name="Schleper C."/>
            <person name="Guy L."/>
            <person name="Ettema T.J."/>
        </authorList>
    </citation>
    <scope>NUCLEOTIDE SEQUENCE</scope>
</reference>
<comment type="caution">
    <text evidence="1">The sequence shown here is derived from an EMBL/GenBank/DDBJ whole genome shotgun (WGS) entry which is preliminary data.</text>
</comment>
<name>A0A0F9DBB9_9ZZZZ</name>
<protein>
    <submittedName>
        <fullName evidence="1">Uncharacterized protein</fullName>
    </submittedName>
</protein>
<accession>A0A0F9DBB9</accession>
<dbReference type="EMBL" id="LAZR01029633">
    <property type="protein sequence ID" value="KKL59003.1"/>
    <property type="molecule type" value="Genomic_DNA"/>
</dbReference>
<organism evidence="1">
    <name type="scientific">marine sediment metagenome</name>
    <dbReference type="NCBI Taxonomy" id="412755"/>
    <lineage>
        <taxon>unclassified sequences</taxon>
        <taxon>metagenomes</taxon>
        <taxon>ecological metagenomes</taxon>
    </lineage>
</organism>
<proteinExistence type="predicted"/>